<gene>
    <name evidence="2" type="ORF">VQ02_12050</name>
</gene>
<dbReference type="InterPro" id="IPR021232">
    <property type="entry name" value="DUF2735"/>
</dbReference>
<feature type="region of interest" description="Disordered" evidence="1">
    <location>
        <begin position="1"/>
        <end position="63"/>
    </location>
</feature>
<protein>
    <recommendedName>
        <fullName evidence="4">DUF2735 domain-containing protein</fullName>
    </recommendedName>
</protein>
<accession>A0A0J6SX83</accession>
<reference evidence="2 3" key="1">
    <citation type="submission" date="2015-03" db="EMBL/GenBank/DDBJ databases">
        <title>Genome sequencing of Methylobacterium variabile DSM 16961.</title>
        <authorList>
            <person name="Chaudhry V."/>
            <person name="Patil P.B."/>
        </authorList>
    </citation>
    <scope>NUCLEOTIDE SEQUENCE [LARGE SCALE GENOMIC DNA]</scope>
    <source>
        <strain evidence="2 3">DSM 16961</strain>
    </source>
</reference>
<keyword evidence="3" id="KW-1185">Reference proteome</keyword>
<comment type="caution">
    <text evidence="2">The sequence shown here is derived from an EMBL/GenBank/DDBJ whole genome shotgun (WGS) entry which is preliminary data.</text>
</comment>
<dbReference type="EMBL" id="LABY01000074">
    <property type="protein sequence ID" value="KMO38344.1"/>
    <property type="molecule type" value="Genomic_DNA"/>
</dbReference>
<sequence length="63" mass="6870">MSKTSPHRTAKIYAFPAGGRSRGGRNDWSAPAPATMGERSLEIMPESGGYHDAAIREERARKP</sequence>
<dbReference type="Proteomes" id="UP000035955">
    <property type="component" value="Unassembled WGS sequence"/>
</dbReference>
<dbReference type="PATRIC" id="fig|298794.3.peg.7115"/>
<dbReference type="AlphaFoldDB" id="A0A0J6SX83"/>
<evidence type="ECO:0000256" key="1">
    <source>
        <dbReference type="SAM" id="MobiDB-lite"/>
    </source>
</evidence>
<dbReference type="RefSeq" id="WP_048444436.1">
    <property type="nucleotide sequence ID" value="NZ_LABY01000074.1"/>
</dbReference>
<evidence type="ECO:0000313" key="2">
    <source>
        <dbReference type="EMBL" id="KMO38344.1"/>
    </source>
</evidence>
<proteinExistence type="predicted"/>
<organism evidence="2 3">
    <name type="scientific">Methylobacterium variabile</name>
    <dbReference type="NCBI Taxonomy" id="298794"/>
    <lineage>
        <taxon>Bacteria</taxon>
        <taxon>Pseudomonadati</taxon>
        <taxon>Pseudomonadota</taxon>
        <taxon>Alphaproteobacteria</taxon>
        <taxon>Hyphomicrobiales</taxon>
        <taxon>Methylobacteriaceae</taxon>
        <taxon>Methylobacterium</taxon>
    </lineage>
</organism>
<evidence type="ECO:0000313" key="3">
    <source>
        <dbReference type="Proteomes" id="UP000035955"/>
    </source>
</evidence>
<feature type="compositionally biased region" description="Basic and acidic residues" evidence="1">
    <location>
        <begin position="53"/>
        <end position="63"/>
    </location>
</feature>
<dbReference type="Pfam" id="PF10931">
    <property type="entry name" value="DUF2735"/>
    <property type="match status" value="1"/>
</dbReference>
<name>A0A0J6SX83_9HYPH</name>
<feature type="compositionally biased region" description="Basic residues" evidence="1">
    <location>
        <begin position="1"/>
        <end position="10"/>
    </location>
</feature>
<evidence type="ECO:0008006" key="4">
    <source>
        <dbReference type="Google" id="ProtNLM"/>
    </source>
</evidence>
<dbReference type="OrthoDB" id="8001436at2"/>